<evidence type="ECO:0000313" key="2">
    <source>
        <dbReference type="Proteomes" id="UP000789702"/>
    </source>
</evidence>
<gene>
    <name evidence="1" type="ORF">DHETER_LOCUS845</name>
</gene>
<accession>A0ACA9K5R3</accession>
<name>A0ACA9K5R3_9GLOM</name>
<evidence type="ECO:0000313" key="1">
    <source>
        <dbReference type="EMBL" id="CAG8451341.1"/>
    </source>
</evidence>
<dbReference type="EMBL" id="CAJVPU010000468">
    <property type="protein sequence ID" value="CAG8451341.1"/>
    <property type="molecule type" value="Genomic_DNA"/>
</dbReference>
<comment type="caution">
    <text evidence="1">The sequence shown here is derived from an EMBL/GenBank/DDBJ whole genome shotgun (WGS) entry which is preliminary data.</text>
</comment>
<keyword evidence="2" id="KW-1185">Reference proteome</keyword>
<reference evidence="1" key="1">
    <citation type="submission" date="2021-06" db="EMBL/GenBank/DDBJ databases">
        <authorList>
            <person name="Kallberg Y."/>
            <person name="Tangrot J."/>
            <person name="Rosling A."/>
        </authorList>
    </citation>
    <scope>NUCLEOTIDE SEQUENCE</scope>
    <source>
        <strain evidence="1">IL203A</strain>
    </source>
</reference>
<sequence>MPYTKISSWINRRLITYDVSEIPFKFKLLLRGSRDGFSGKTFHRLCDNIPNTVVVVKINGTNEIIGGYNPLIWKVGNSNDEHATTTDSFIFALKNESLNESILSRVSDPSTAIWYGEIDQGPWFSGYDFGINSKNLCCCNNNYGLPDAYEKLISSKDGWFSADEFEVFQIYINGHQI</sequence>
<proteinExistence type="predicted"/>
<protein>
    <submittedName>
        <fullName evidence="1">6390_t:CDS:1</fullName>
    </submittedName>
</protein>
<organism evidence="1 2">
    <name type="scientific">Dentiscutata heterogama</name>
    <dbReference type="NCBI Taxonomy" id="1316150"/>
    <lineage>
        <taxon>Eukaryota</taxon>
        <taxon>Fungi</taxon>
        <taxon>Fungi incertae sedis</taxon>
        <taxon>Mucoromycota</taxon>
        <taxon>Glomeromycotina</taxon>
        <taxon>Glomeromycetes</taxon>
        <taxon>Diversisporales</taxon>
        <taxon>Gigasporaceae</taxon>
        <taxon>Dentiscutata</taxon>
    </lineage>
</organism>
<dbReference type="Proteomes" id="UP000789702">
    <property type="component" value="Unassembled WGS sequence"/>
</dbReference>